<organism evidence="2 3">
    <name type="scientific">Phyllostomus discolor</name>
    <name type="common">pale spear-nosed bat</name>
    <dbReference type="NCBI Taxonomy" id="89673"/>
    <lineage>
        <taxon>Eukaryota</taxon>
        <taxon>Metazoa</taxon>
        <taxon>Chordata</taxon>
        <taxon>Craniata</taxon>
        <taxon>Vertebrata</taxon>
        <taxon>Euteleostomi</taxon>
        <taxon>Mammalia</taxon>
        <taxon>Eutheria</taxon>
        <taxon>Laurasiatheria</taxon>
        <taxon>Chiroptera</taxon>
        <taxon>Yangochiroptera</taxon>
        <taxon>Phyllostomidae</taxon>
        <taxon>Phyllostominae</taxon>
        <taxon>Phyllostomus</taxon>
    </lineage>
</organism>
<evidence type="ECO:0000313" key="3">
    <source>
        <dbReference type="Proteomes" id="UP000664940"/>
    </source>
</evidence>
<reference evidence="2 3" key="1">
    <citation type="journal article" date="2020" name="Nature">
        <title>Six reference-quality genomes reveal evolution of bat adaptations.</title>
        <authorList>
            <person name="Jebb D."/>
            <person name="Huang Z."/>
            <person name="Pippel M."/>
            <person name="Hughes G.M."/>
            <person name="Lavrichenko K."/>
            <person name="Devanna P."/>
            <person name="Winkler S."/>
            <person name="Jermiin L.S."/>
            <person name="Skirmuntt E.C."/>
            <person name="Katzourakis A."/>
            <person name="Burkitt-Gray L."/>
            <person name="Ray D.A."/>
            <person name="Sullivan K.A.M."/>
            <person name="Roscito J.G."/>
            <person name="Kirilenko B.M."/>
            <person name="Davalos L.M."/>
            <person name="Corthals A.P."/>
            <person name="Power M.L."/>
            <person name="Jones G."/>
            <person name="Ransome R.D."/>
            <person name="Dechmann D.K.N."/>
            <person name="Locatelli A.G."/>
            <person name="Puechmaille S.J."/>
            <person name="Fedrigo O."/>
            <person name="Jarvis E.D."/>
            <person name="Hiller M."/>
            <person name="Vernes S.C."/>
            <person name="Myers E.W."/>
            <person name="Teeling E.C."/>
        </authorList>
    </citation>
    <scope>NUCLEOTIDE SEQUENCE [LARGE SCALE GENOMIC DNA]</scope>
    <source>
        <strain evidence="2">Bat1K_MPI-CBG_1</strain>
    </source>
</reference>
<evidence type="ECO:0000256" key="1">
    <source>
        <dbReference type="SAM" id="MobiDB-lite"/>
    </source>
</evidence>
<accession>A0A834DQF7</accession>
<feature type="region of interest" description="Disordered" evidence="1">
    <location>
        <begin position="1"/>
        <end position="23"/>
    </location>
</feature>
<protein>
    <submittedName>
        <fullName evidence="2">Uncharacterized protein</fullName>
    </submittedName>
</protein>
<dbReference type="AlphaFoldDB" id="A0A834DQF7"/>
<proteinExistence type="predicted"/>
<name>A0A834DQF7_9CHIR</name>
<evidence type="ECO:0000313" key="2">
    <source>
        <dbReference type="EMBL" id="KAF6086257.1"/>
    </source>
</evidence>
<sequence>MGRRQQFTSAGSPAPPSPAQPCPAQTVVSVRLQDVREQPCHLLTHHPGNSEVIGVLRLSPHLKGSASALSVLLPPSPLPLRVPGWAHMLLAWDYRTVTPHSQALTCPREQGLRRIRMMLSLQSREGGWFYRKQELQEREGLVLPSKGRWTDRALTPRVPGPRISWSKEFLFAWTASGNSYIKSGMTLSAFTEHLPRLSFYHDGGQMDTCP</sequence>
<comment type="caution">
    <text evidence="2">The sequence shown here is derived from an EMBL/GenBank/DDBJ whole genome shotgun (WGS) entry which is preliminary data.</text>
</comment>
<dbReference type="Proteomes" id="UP000664940">
    <property type="component" value="Unassembled WGS sequence"/>
</dbReference>
<gene>
    <name evidence="2" type="ORF">HJG60_008452</name>
</gene>
<dbReference type="EMBL" id="JABVXQ010000011">
    <property type="protein sequence ID" value="KAF6086257.1"/>
    <property type="molecule type" value="Genomic_DNA"/>
</dbReference>